<keyword evidence="11 12" id="KW-0472">Membrane</keyword>
<keyword evidence="3 12" id="KW-0813">Transport</keyword>
<dbReference type="EMBL" id="CP089984">
    <property type="protein sequence ID" value="WXB16384.1"/>
    <property type="molecule type" value="Genomic_DNA"/>
</dbReference>
<evidence type="ECO:0000256" key="10">
    <source>
        <dbReference type="ARBA" id="ARBA00023004"/>
    </source>
</evidence>
<evidence type="ECO:0000256" key="13">
    <source>
        <dbReference type="SAM" id="MobiDB-lite"/>
    </source>
</evidence>
<evidence type="ECO:0000256" key="2">
    <source>
        <dbReference type="ARBA" id="ARBA00009819"/>
    </source>
</evidence>
<organism evidence="14 15">
    <name type="scientific">Pendulispora albinea</name>
    <dbReference type="NCBI Taxonomy" id="2741071"/>
    <lineage>
        <taxon>Bacteria</taxon>
        <taxon>Pseudomonadati</taxon>
        <taxon>Myxococcota</taxon>
        <taxon>Myxococcia</taxon>
        <taxon>Myxococcales</taxon>
        <taxon>Sorangiineae</taxon>
        <taxon>Pendulisporaceae</taxon>
        <taxon>Pendulispora</taxon>
    </lineage>
</organism>
<evidence type="ECO:0000256" key="4">
    <source>
        <dbReference type="ARBA" id="ARBA00022475"/>
    </source>
</evidence>
<evidence type="ECO:0000313" key="15">
    <source>
        <dbReference type="Proteomes" id="UP001370348"/>
    </source>
</evidence>
<keyword evidence="15" id="KW-1185">Reference proteome</keyword>
<keyword evidence="10 12" id="KW-0408">Iron</keyword>
<dbReference type="Proteomes" id="UP001370348">
    <property type="component" value="Chromosome"/>
</dbReference>
<feature type="transmembrane region" description="Helical" evidence="12">
    <location>
        <begin position="333"/>
        <end position="359"/>
    </location>
</feature>
<comment type="subcellular location">
    <subcellularLocation>
        <location evidence="1">Cell membrane</location>
        <topology evidence="1">Multi-pass membrane protein</topology>
    </subcellularLocation>
</comment>
<evidence type="ECO:0000313" key="14">
    <source>
        <dbReference type="EMBL" id="WXB16384.1"/>
    </source>
</evidence>
<feature type="transmembrane region" description="Helical" evidence="12">
    <location>
        <begin position="105"/>
        <end position="133"/>
    </location>
</feature>
<feature type="transmembrane region" description="Helical" evidence="12">
    <location>
        <begin position="145"/>
        <end position="168"/>
    </location>
</feature>
<feature type="compositionally biased region" description="Basic and acidic residues" evidence="13">
    <location>
        <begin position="478"/>
        <end position="487"/>
    </location>
</feature>
<evidence type="ECO:0000256" key="8">
    <source>
        <dbReference type="ARBA" id="ARBA00022982"/>
    </source>
</evidence>
<feature type="region of interest" description="Disordered" evidence="13">
    <location>
        <begin position="464"/>
        <end position="487"/>
    </location>
</feature>
<sequence length="487" mass="52395">MIKHHWGWSGTPFDRRIQAMDALTAARAQMEVSLGFHMIFAALGIALPGFMCVAEALYLRTGCPHYLALAKRWSKATSLLFAIGAVSGTALSFELGLLWPRFMEFSGGIIGSAFALEGYAFFVEAIFIGLYLYGWDRISPRAHWFSGLAVVLSGTASGVLVMAANAWMQAPRGFDLVDGRPMNIDPWGPFKSPEWIPMSIHMTLAAYAAVAFAVAGVYALGMLKGRRDPEHTSALHVAMVIGAITALLQVPSGDIAARVSAAHQPAKLAAMEAHYETRREAPLVLGGIPDDASETVRYGVEIPYGLSLLVGHDPQTEVPGLDRVPRDQRPPTAIVHLAFDLMVGSGMALLAVSAIYWLVRWRGRRTQSAAPAEPVGRAAPRWLLVALVAASPLGFLAIEAGWVVSEVGRQPWVIYGVMRTREAVTPAPGVALTFFLFVILYAALGATLVFFLRRMARRTALAASPGAAPPRAGANETNEMKEAPHGA</sequence>
<evidence type="ECO:0000256" key="6">
    <source>
        <dbReference type="ARBA" id="ARBA00022692"/>
    </source>
</evidence>
<feature type="compositionally biased region" description="Low complexity" evidence="13">
    <location>
        <begin position="464"/>
        <end position="474"/>
    </location>
</feature>
<feature type="transmembrane region" description="Helical" evidence="12">
    <location>
        <begin position="424"/>
        <end position="452"/>
    </location>
</feature>
<dbReference type="PIRSF" id="PIRSF006446">
    <property type="entry name" value="Cyt_quinol_oxidase_1"/>
    <property type="match status" value="1"/>
</dbReference>
<gene>
    <name evidence="14" type="ORF">LZC94_03690</name>
</gene>
<feature type="transmembrane region" description="Helical" evidence="12">
    <location>
        <begin position="79"/>
        <end position="99"/>
    </location>
</feature>
<dbReference type="InterPro" id="IPR002585">
    <property type="entry name" value="Cyt-d_ubiquinol_oxidase_su_1"/>
</dbReference>
<dbReference type="Pfam" id="PF01654">
    <property type="entry name" value="Cyt_bd_oxida_I"/>
    <property type="match status" value="1"/>
</dbReference>
<evidence type="ECO:0000256" key="7">
    <source>
        <dbReference type="ARBA" id="ARBA00022723"/>
    </source>
</evidence>
<keyword evidence="7 12" id="KW-0479">Metal-binding</keyword>
<evidence type="ECO:0000256" key="12">
    <source>
        <dbReference type="PIRNR" id="PIRNR006446"/>
    </source>
</evidence>
<evidence type="ECO:0000256" key="3">
    <source>
        <dbReference type="ARBA" id="ARBA00022448"/>
    </source>
</evidence>
<feature type="transmembrane region" description="Helical" evidence="12">
    <location>
        <begin position="382"/>
        <end position="404"/>
    </location>
</feature>
<evidence type="ECO:0000256" key="9">
    <source>
        <dbReference type="ARBA" id="ARBA00022989"/>
    </source>
</evidence>
<keyword evidence="4 12" id="KW-1003">Cell membrane</keyword>
<dbReference type="RefSeq" id="WP_394826008.1">
    <property type="nucleotide sequence ID" value="NZ_CP089984.1"/>
</dbReference>
<protein>
    <submittedName>
        <fullName evidence="14">Cytochrome ubiquinol oxidase subunit I</fullName>
    </submittedName>
</protein>
<keyword evidence="5 12" id="KW-0349">Heme</keyword>
<reference evidence="14 15" key="1">
    <citation type="submission" date="2021-12" db="EMBL/GenBank/DDBJ databases">
        <title>Discovery of the Pendulisporaceae a myxobacterial family with distinct sporulation behavior and unique specialized metabolism.</title>
        <authorList>
            <person name="Garcia R."/>
            <person name="Popoff A."/>
            <person name="Bader C.D."/>
            <person name="Loehr J."/>
            <person name="Walesch S."/>
            <person name="Walt C."/>
            <person name="Boldt J."/>
            <person name="Bunk B."/>
            <person name="Haeckl F.J.F.P.J."/>
            <person name="Gunesch A.P."/>
            <person name="Birkelbach J."/>
            <person name="Nuebel U."/>
            <person name="Pietschmann T."/>
            <person name="Bach T."/>
            <person name="Mueller R."/>
        </authorList>
    </citation>
    <scope>NUCLEOTIDE SEQUENCE [LARGE SCALE GENOMIC DNA]</scope>
    <source>
        <strain evidence="14 15">MSr11954</strain>
    </source>
</reference>
<feature type="transmembrane region" description="Helical" evidence="12">
    <location>
        <begin position="34"/>
        <end position="58"/>
    </location>
</feature>
<evidence type="ECO:0000256" key="1">
    <source>
        <dbReference type="ARBA" id="ARBA00004651"/>
    </source>
</evidence>
<dbReference type="PANTHER" id="PTHR30365:SF14">
    <property type="entry name" value="CYTOCHROME BD MENAQUINOL OXIDASE SUBUNIT I-RELATED"/>
    <property type="match status" value="1"/>
</dbReference>
<evidence type="ECO:0000256" key="11">
    <source>
        <dbReference type="ARBA" id="ARBA00023136"/>
    </source>
</evidence>
<feature type="transmembrane region" description="Helical" evidence="12">
    <location>
        <begin position="233"/>
        <end position="250"/>
    </location>
</feature>
<evidence type="ECO:0000256" key="5">
    <source>
        <dbReference type="ARBA" id="ARBA00022617"/>
    </source>
</evidence>
<keyword evidence="9 12" id="KW-1133">Transmembrane helix</keyword>
<keyword evidence="6 12" id="KW-0812">Transmembrane</keyword>
<proteinExistence type="inferred from homology"/>
<comment type="similarity">
    <text evidence="2 12">Belongs to the cytochrome ubiquinol oxidase subunit 1 family.</text>
</comment>
<keyword evidence="8 12" id="KW-0249">Electron transport</keyword>
<feature type="transmembrane region" description="Helical" evidence="12">
    <location>
        <begin position="195"/>
        <end position="221"/>
    </location>
</feature>
<accession>A0ABZ2LZL5</accession>
<name>A0ABZ2LZL5_9BACT</name>
<dbReference type="PANTHER" id="PTHR30365">
    <property type="entry name" value="CYTOCHROME D UBIQUINOL OXIDASE"/>
    <property type="match status" value="1"/>
</dbReference>